<dbReference type="GO" id="GO:0006308">
    <property type="term" value="P:DNA catabolic process"/>
    <property type="evidence" value="ECO:0007669"/>
    <property type="project" value="UniProtKB-UniRule"/>
</dbReference>
<dbReference type="SUPFAM" id="SSF116842">
    <property type="entry name" value="XseB-like"/>
    <property type="match status" value="1"/>
</dbReference>
<comment type="caution">
    <text evidence="7">The sequence shown here is derived from an EMBL/GenBank/DDBJ whole genome shotgun (WGS) entry which is preliminary data.</text>
</comment>
<evidence type="ECO:0000256" key="2">
    <source>
        <dbReference type="ARBA" id="ARBA00022490"/>
    </source>
</evidence>
<keyword evidence="5 6" id="KW-0269">Exonuclease</keyword>
<evidence type="ECO:0000256" key="4">
    <source>
        <dbReference type="ARBA" id="ARBA00022801"/>
    </source>
</evidence>
<comment type="subcellular location">
    <subcellularLocation>
        <location evidence="6">Cytoplasm</location>
    </subcellularLocation>
</comment>
<dbReference type="EMBL" id="DTMF01000109">
    <property type="protein sequence ID" value="HGF33564.1"/>
    <property type="molecule type" value="Genomic_DNA"/>
</dbReference>
<name>A0A7C3YXS7_9BACT</name>
<evidence type="ECO:0000256" key="3">
    <source>
        <dbReference type="ARBA" id="ARBA00022722"/>
    </source>
</evidence>
<comment type="similarity">
    <text evidence="1 6">Belongs to the XseB family.</text>
</comment>
<dbReference type="NCBIfam" id="NF002140">
    <property type="entry name" value="PRK00977.1-4"/>
    <property type="match status" value="1"/>
</dbReference>
<evidence type="ECO:0000256" key="1">
    <source>
        <dbReference type="ARBA" id="ARBA00009998"/>
    </source>
</evidence>
<sequence>MANKNQPEPSFEEALKRLEEVLDSLEHGDLNLEESVRAFEEGVGLVRFCHGKLDEVERRVEMLLKDEGGRFFTKPFPEEEGEQ</sequence>
<dbReference type="Pfam" id="PF02609">
    <property type="entry name" value="Exonuc_VII_S"/>
    <property type="match status" value="1"/>
</dbReference>
<gene>
    <name evidence="6 7" type="primary">xseB</name>
    <name evidence="7" type="ORF">ENW96_04120</name>
</gene>
<dbReference type="PANTHER" id="PTHR34137:SF1">
    <property type="entry name" value="EXODEOXYRIBONUCLEASE 7 SMALL SUBUNIT"/>
    <property type="match status" value="1"/>
</dbReference>
<reference evidence="7" key="1">
    <citation type="journal article" date="2020" name="mSystems">
        <title>Genome- and Community-Level Interaction Insights into Carbon Utilization and Element Cycling Functions of Hydrothermarchaeota in Hydrothermal Sediment.</title>
        <authorList>
            <person name="Zhou Z."/>
            <person name="Liu Y."/>
            <person name="Xu W."/>
            <person name="Pan J."/>
            <person name="Luo Z.H."/>
            <person name="Li M."/>
        </authorList>
    </citation>
    <scope>NUCLEOTIDE SEQUENCE [LARGE SCALE GENOMIC DNA]</scope>
    <source>
        <strain evidence="7">SpSt-897</strain>
    </source>
</reference>
<protein>
    <recommendedName>
        <fullName evidence="6">Exodeoxyribonuclease 7 small subunit</fullName>
        <ecNumber evidence="6">3.1.11.6</ecNumber>
    </recommendedName>
    <alternativeName>
        <fullName evidence="6">Exodeoxyribonuclease VII small subunit</fullName>
        <shortName evidence="6">Exonuclease VII small subunit</shortName>
    </alternativeName>
</protein>
<accession>A0A7C3YXS7</accession>
<comment type="subunit">
    <text evidence="6">Heterooligomer composed of large and small subunits.</text>
</comment>
<dbReference type="GO" id="GO:0009318">
    <property type="term" value="C:exodeoxyribonuclease VII complex"/>
    <property type="evidence" value="ECO:0007669"/>
    <property type="project" value="UniProtKB-UniRule"/>
</dbReference>
<dbReference type="NCBIfam" id="TIGR01280">
    <property type="entry name" value="xseB"/>
    <property type="match status" value="1"/>
</dbReference>
<evidence type="ECO:0000256" key="6">
    <source>
        <dbReference type="HAMAP-Rule" id="MF_00337"/>
    </source>
</evidence>
<dbReference type="InterPro" id="IPR037004">
    <property type="entry name" value="Exonuc_VII_ssu_sf"/>
</dbReference>
<dbReference type="Gene3D" id="1.10.287.1040">
    <property type="entry name" value="Exonuclease VII, small subunit"/>
    <property type="match status" value="1"/>
</dbReference>
<evidence type="ECO:0000256" key="5">
    <source>
        <dbReference type="ARBA" id="ARBA00022839"/>
    </source>
</evidence>
<dbReference type="HAMAP" id="MF_00337">
    <property type="entry name" value="Exonuc_7_S"/>
    <property type="match status" value="1"/>
</dbReference>
<dbReference type="InterPro" id="IPR003761">
    <property type="entry name" value="Exonuc_VII_S"/>
</dbReference>
<dbReference type="PANTHER" id="PTHR34137">
    <property type="entry name" value="EXODEOXYRIBONUCLEASE 7 SMALL SUBUNIT"/>
    <property type="match status" value="1"/>
</dbReference>
<keyword evidence="2 6" id="KW-0963">Cytoplasm</keyword>
<proteinExistence type="inferred from homology"/>
<comment type="function">
    <text evidence="6">Bidirectionally degrades single-stranded DNA into large acid-insoluble oligonucleotides, which are then degraded further into small acid-soluble oligonucleotides.</text>
</comment>
<evidence type="ECO:0000313" key="7">
    <source>
        <dbReference type="EMBL" id="HGF33564.1"/>
    </source>
</evidence>
<organism evidence="7">
    <name type="scientific">Desulfobacca acetoxidans</name>
    <dbReference type="NCBI Taxonomy" id="60893"/>
    <lineage>
        <taxon>Bacteria</taxon>
        <taxon>Pseudomonadati</taxon>
        <taxon>Thermodesulfobacteriota</taxon>
        <taxon>Desulfobaccia</taxon>
        <taxon>Desulfobaccales</taxon>
        <taxon>Desulfobaccaceae</taxon>
        <taxon>Desulfobacca</taxon>
    </lineage>
</organism>
<keyword evidence="3 6" id="KW-0540">Nuclease</keyword>
<keyword evidence="4 6" id="KW-0378">Hydrolase</keyword>
<dbReference type="GO" id="GO:0008855">
    <property type="term" value="F:exodeoxyribonuclease VII activity"/>
    <property type="evidence" value="ECO:0007669"/>
    <property type="project" value="UniProtKB-UniRule"/>
</dbReference>
<dbReference type="AlphaFoldDB" id="A0A7C3YXS7"/>
<comment type="catalytic activity">
    <reaction evidence="6">
        <text>Exonucleolytic cleavage in either 5'- to 3'- or 3'- to 5'-direction to yield nucleoside 5'-phosphates.</text>
        <dbReference type="EC" id="3.1.11.6"/>
    </reaction>
</comment>
<dbReference type="GO" id="GO:0005829">
    <property type="term" value="C:cytosol"/>
    <property type="evidence" value="ECO:0007669"/>
    <property type="project" value="TreeGrafter"/>
</dbReference>
<dbReference type="EC" id="3.1.11.6" evidence="6"/>